<protein>
    <submittedName>
        <fullName evidence="2">Prohibitin-2</fullName>
    </submittedName>
</protein>
<evidence type="ECO:0000313" key="3">
    <source>
        <dbReference type="Proteomes" id="UP000297703"/>
    </source>
</evidence>
<proteinExistence type="predicted"/>
<evidence type="ECO:0000256" key="1">
    <source>
        <dbReference type="SAM" id="MobiDB-lite"/>
    </source>
</evidence>
<dbReference type="EMBL" id="QXTE01000175">
    <property type="protein sequence ID" value="TFK02758.1"/>
    <property type="molecule type" value="Genomic_DNA"/>
</dbReference>
<dbReference type="AlphaFoldDB" id="A0A4D9E3D4"/>
<reference evidence="2 3" key="1">
    <citation type="submission" date="2019-04" db="EMBL/GenBank/DDBJ databases">
        <title>Draft genome of the big-headed turtle Platysternon megacephalum.</title>
        <authorList>
            <person name="Gong S."/>
        </authorList>
    </citation>
    <scope>NUCLEOTIDE SEQUENCE [LARGE SCALE GENOMIC DNA]</scope>
    <source>
        <strain evidence="2">DO16091913</strain>
        <tissue evidence="2">Muscle</tissue>
    </source>
</reference>
<name>A0A4D9E3D4_9SAUR</name>
<dbReference type="Proteomes" id="UP000297703">
    <property type="component" value="Unassembled WGS sequence"/>
</dbReference>
<keyword evidence="3" id="KW-1185">Reference proteome</keyword>
<evidence type="ECO:0000313" key="2">
    <source>
        <dbReference type="EMBL" id="TFK02758.1"/>
    </source>
</evidence>
<reference evidence="2 3" key="2">
    <citation type="submission" date="2019-04" db="EMBL/GenBank/DDBJ databases">
        <title>The genome sequence of big-headed turtle.</title>
        <authorList>
            <person name="Gong S."/>
        </authorList>
    </citation>
    <scope>NUCLEOTIDE SEQUENCE [LARGE SCALE GENOMIC DNA]</scope>
    <source>
        <strain evidence="2">DO16091913</strain>
        <tissue evidence="2">Muscle</tissue>
    </source>
</reference>
<gene>
    <name evidence="2" type="ORF">DR999_PMT14896</name>
</gene>
<organism evidence="2 3">
    <name type="scientific">Platysternon megacephalum</name>
    <name type="common">big-headed turtle</name>
    <dbReference type="NCBI Taxonomy" id="55544"/>
    <lineage>
        <taxon>Eukaryota</taxon>
        <taxon>Metazoa</taxon>
        <taxon>Chordata</taxon>
        <taxon>Craniata</taxon>
        <taxon>Vertebrata</taxon>
        <taxon>Euteleostomi</taxon>
        <taxon>Archelosauria</taxon>
        <taxon>Testudinata</taxon>
        <taxon>Testudines</taxon>
        <taxon>Cryptodira</taxon>
        <taxon>Durocryptodira</taxon>
        <taxon>Testudinoidea</taxon>
        <taxon>Platysternidae</taxon>
        <taxon>Platysternon</taxon>
    </lineage>
</organism>
<feature type="region of interest" description="Disordered" evidence="1">
    <location>
        <begin position="94"/>
        <end position="124"/>
    </location>
</feature>
<sequence>MKFQYLPQGVYSLSPTVTLTLQTLVMCRLKGHTSRGLYRQGTSVFCVRWVMLERASQERTDQREGGCIMCKLQRDGNSLAAKSLALQTNDPSVLGANVHTTTRHKCRPGSSRSQSAFARHKQSD</sequence>
<accession>A0A4D9E3D4</accession>
<comment type="caution">
    <text evidence="2">The sequence shown here is derived from an EMBL/GenBank/DDBJ whole genome shotgun (WGS) entry which is preliminary data.</text>
</comment>